<comment type="caution">
    <text evidence="1">The sequence shown here is derived from an EMBL/GenBank/DDBJ whole genome shotgun (WGS) entry which is preliminary data.</text>
</comment>
<name>A0A1V9Z919_ACHHY</name>
<dbReference type="EMBL" id="JNBR01000362">
    <property type="protein sequence ID" value="OQR94441.1"/>
    <property type="molecule type" value="Genomic_DNA"/>
</dbReference>
<dbReference type="AlphaFoldDB" id="A0A1V9Z919"/>
<accession>A0A1V9Z919</accession>
<dbReference type="Gene3D" id="3.90.550.10">
    <property type="entry name" value="Spore Coat Polysaccharide Biosynthesis Protein SpsA, Chain A"/>
    <property type="match status" value="1"/>
</dbReference>
<gene>
    <name evidence="1" type="ORF">ACHHYP_01274</name>
</gene>
<dbReference type="SUPFAM" id="SSF53448">
    <property type="entry name" value="Nucleotide-diphospho-sugar transferases"/>
    <property type="match status" value="1"/>
</dbReference>
<proteinExistence type="predicted"/>
<keyword evidence="2" id="KW-1185">Reference proteome</keyword>
<protein>
    <submittedName>
        <fullName evidence="1">Glycosyl transferase family protein</fullName>
    </submittedName>
</protein>
<organism evidence="1 2">
    <name type="scientific">Achlya hypogyna</name>
    <name type="common">Oomycete</name>
    <name type="synonym">Protoachlya hypogyna</name>
    <dbReference type="NCBI Taxonomy" id="1202772"/>
    <lineage>
        <taxon>Eukaryota</taxon>
        <taxon>Sar</taxon>
        <taxon>Stramenopiles</taxon>
        <taxon>Oomycota</taxon>
        <taxon>Saprolegniomycetes</taxon>
        <taxon>Saprolegniales</taxon>
        <taxon>Achlyaceae</taxon>
        <taxon>Achlya</taxon>
    </lineage>
</organism>
<reference evidence="1 2" key="1">
    <citation type="journal article" date="2014" name="Genome Biol. Evol.">
        <title>The secreted proteins of Achlya hypogyna and Thraustotheca clavata identify the ancestral oomycete secretome and reveal gene acquisitions by horizontal gene transfer.</title>
        <authorList>
            <person name="Misner I."/>
            <person name="Blouin N."/>
            <person name="Leonard G."/>
            <person name="Richards T.A."/>
            <person name="Lane C.E."/>
        </authorList>
    </citation>
    <scope>NUCLEOTIDE SEQUENCE [LARGE SCALE GENOMIC DNA]</scope>
    <source>
        <strain evidence="1 2">ATCC 48635</strain>
    </source>
</reference>
<dbReference type="InterPro" id="IPR050587">
    <property type="entry name" value="GNT1/Glycosyltrans_8"/>
</dbReference>
<dbReference type="PANTHER" id="PTHR11183">
    <property type="entry name" value="GLYCOGENIN SUBFAMILY MEMBER"/>
    <property type="match status" value="1"/>
</dbReference>
<dbReference type="InterPro" id="IPR002495">
    <property type="entry name" value="Glyco_trans_8"/>
</dbReference>
<dbReference type="Pfam" id="PF01501">
    <property type="entry name" value="Glyco_transf_8"/>
    <property type="match status" value="1"/>
</dbReference>
<dbReference type="GO" id="GO:0016757">
    <property type="term" value="F:glycosyltransferase activity"/>
    <property type="evidence" value="ECO:0007669"/>
    <property type="project" value="InterPro"/>
</dbReference>
<dbReference type="STRING" id="1202772.A0A1V9Z919"/>
<dbReference type="InterPro" id="IPR029044">
    <property type="entry name" value="Nucleotide-diphossugar_trans"/>
</dbReference>
<dbReference type="Proteomes" id="UP000243579">
    <property type="component" value="Unassembled WGS sequence"/>
</dbReference>
<sequence length="276" mass="30972">MERRAFATLVTTDVYAVGARVLRASLLSSGSTYPLVIMYTPAVSSTTVAALGTIPHAILRLVSPIAPRPTQIVRYAFDRFQDAWSKLRVFELEDFDTVVFLDADMLCVGGMNDLFDQISPDPRSLVASLACTCNPAQLPHYPKTWTPATCAYSGGEQRYFNSGMMVVHPNKTTLAWLVDRLQAEDDLSRFFFSDQCFLNEAFPNFTIASYCFNALKTLRTAHPALWRPQEIKCIHFILEKPWAVDMAGNLAMRDPYYDLYMLWWAQAGEVSLPAAA</sequence>
<dbReference type="OrthoDB" id="2014201at2759"/>
<evidence type="ECO:0000313" key="2">
    <source>
        <dbReference type="Proteomes" id="UP000243579"/>
    </source>
</evidence>
<evidence type="ECO:0000313" key="1">
    <source>
        <dbReference type="EMBL" id="OQR94441.1"/>
    </source>
</evidence>
<keyword evidence="1" id="KW-0808">Transferase</keyword>